<reference evidence="2 4" key="1">
    <citation type="submission" date="2019-05" db="EMBL/GenBank/DDBJ databases">
        <title>Draft genomes of eight strains of Campylobacter helveticus isolated from cats and a dog in New Zealand.</title>
        <authorList>
            <person name="Bojanic K."/>
            <person name="Midwinter A.C."/>
            <person name="Biggs P.J."/>
            <person name="Acke E."/>
            <person name="Cornelius A.J."/>
            <person name="Marshall J.C."/>
        </authorList>
    </citation>
    <scope>NUCLEOTIDE SEQUENCE [LARGE SCALE GENOMIC DNA]</scope>
    <source>
        <strain evidence="2 4">ACP123b</strain>
    </source>
</reference>
<evidence type="ECO:0000313" key="4">
    <source>
        <dbReference type="Proteomes" id="UP000306813"/>
    </source>
</evidence>
<evidence type="ECO:0000313" key="3">
    <source>
        <dbReference type="EMBL" id="TXK56327.1"/>
    </source>
</evidence>
<gene>
    <name evidence="2" type="ORF">FDW42_05200</name>
    <name evidence="3" type="ORF">FVD16_07965</name>
</gene>
<keyword evidence="5" id="KW-1185">Reference proteome</keyword>
<dbReference type="EMBL" id="VDBS01000038">
    <property type="protein sequence ID" value="TNB57436.1"/>
    <property type="molecule type" value="Genomic_DNA"/>
</dbReference>
<dbReference type="Proteomes" id="UP000321317">
    <property type="component" value="Unassembled WGS sequence"/>
</dbReference>
<reference evidence="3 5" key="2">
    <citation type="submission" date="2019-08" db="EMBL/GenBank/DDBJ databases">
        <title>Rapid identification of Enteric Bacteria from Whole Genome Sequences (WGS) using Average Nucleotide Identity (ANI).</title>
        <authorList>
            <person name="Lane C."/>
        </authorList>
    </citation>
    <scope>NUCLEOTIDE SEQUENCE [LARGE SCALE GENOMIC DNA]</scope>
    <source>
        <strain evidence="3 5">D4984</strain>
    </source>
</reference>
<dbReference type="Proteomes" id="UP000306813">
    <property type="component" value="Unassembled WGS sequence"/>
</dbReference>
<sequence>MPLKFSLGAPFFIAEIIACVLFILIFGFGNFLIFMLLSMIAGVVLLALFWRNMLNFQMGNLKDTLKQFAFVIAGFLFLIPGILSSVFGILVLVFGLVFQTGIQTNFHKKEKKENTEEIIDVEVIEDRK</sequence>
<evidence type="ECO:0000256" key="1">
    <source>
        <dbReference type="SAM" id="Phobius"/>
    </source>
</evidence>
<evidence type="ECO:0000313" key="5">
    <source>
        <dbReference type="Proteomes" id="UP000321317"/>
    </source>
</evidence>
<organism evidence="2 4">
    <name type="scientific">Campylobacter helveticus</name>
    <dbReference type="NCBI Taxonomy" id="28898"/>
    <lineage>
        <taxon>Bacteria</taxon>
        <taxon>Pseudomonadati</taxon>
        <taxon>Campylobacterota</taxon>
        <taxon>Epsilonproteobacteria</taxon>
        <taxon>Campylobacterales</taxon>
        <taxon>Campylobacteraceae</taxon>
        <taxon>Campylobacter</taxon>
    </lineage>
</organism>
<comment type="caution">
    <text evidence="2">The sequence shown here is derived from an EMBL/GenBank/DDBJ whole genome shotgun (WGS) entry which is preliminary data.</text>
</comment>
<feature type="transmembrane region" description="Helical" evidence="1">
    <location>
        <begin position="31"/>
        <end position="50"/>
    </location>
</feature>
<feature type="transmembrane region" description="Helical" evidence="1">
    <location>
        <begin position="70"/>
        <end position="98"/>
    </location>
</feature>
<keyword evidence="1" id="KW-0472">Membrane</keyword>
<dbReference type="RefSeq" id="WP_082200381.1">
    <property type="nucleotide sequence ID" value="NZ_CAUWMG010000001.1"/>
</dbReference>
<keyword evidence="1" id="KW-0812">Transmembrane</keyword>
<accession>A0AAX2UKB6</accession>
<dbReference type="AlphaFoldDB" id="A0AAX2UKB6"/>
<proteinExistence type="predicted"/>
<dbReference type="KEGG" id="chv:CHELV3228_1465"/>
<dbReference type="GeneID" id="52037369"/>
<keyword evidence="1" id="KW-1133">Transmembrane helix</keyword>
<name>A0AAX2UKB6_9BACT</name>
<feature type="transmembrane region" description="Helical" evidence="1">
    <location>
        <begin position="7"/>
        <end position="25"/>
    </location>
</feature>
<evidence type="ECO:0000313" key="2">
    <source>
        <dbReference type="EMBL" id="TNB57436.1"/>
    </source>
</evidence>
<dbReference type="EMBL" id="VRMA01000063">
    <property type="protein sequence ID" value="TXK56327.1"/>
    <property type="molecule type" value="Genomic_DNA"/>
</dbReference>
<protein>
    <submittedName>
        <fullName evidence="2">Integral memnbrane protein</fullName>
    </submittedName>
</protein>